<evidence type="ECO:0000259" key="2">
    <source>
        <dbReference type="Pfam" id="PF22725"/>
    </source>
</evidence>
<dbReference type="Pfam" id="PF22725">
    <property type="entry name" value="GFO_IDH_MocA_C3"/>
    <property type="match status" value="1"/>
</dbReference>
<dbReference type="RefSeq" id="WP_377787346.1">
    <property type="nucleotide sequence ID" value="NZ_JBHLYQ010000005.1"/>
</dbReference>
<feature type="domain" description="Gfo/Idh/MocA-like oxidoreductase N-terminal" evidence="1">
    <location>
        <begin position="6"/>
        <end position="124"/>
    </location>
</feature>
<name>A0ABV6C1G3_9ACTN</name>
<dbReference type="EMBL" id="JBHLYQ010000005">
    <property type="protein sequence ID" value="MFC0080792.1"/>
    <property type="molecule type" value="Genomic_DNA"/>
</dbReference>
<gene>
    <name evidence="3" type="ORF">ACFFRE_01295</name>
</gene>
<sequence>MAEHTFRWGVLGTGRIADQEIAPAITSLPGHELAGVVSREHDRAAAFLKRHHSDGRACTSLEELLEKVPLDAVYVATPNALHAEQVRAAAAAGRHVLCDKPLATTVTDAEAAMAACQDHGVRLGLMFQTRRFGGMARAKQAVDQGELGRVVLAEVTMSAGRNLPKGWRTDPAMAGLGTINNIGVHAFDLLRFLLADEVAEVTALVERESGIAVDTAATVLLRFRRGALAYVNANQAVPCSRDDLVLYGTDGRLLGANLTRPNRKGTLQFTAADGDGWAEEAETANGYRDTIAAFAEAVREGRDPSPGGHDGLASVRLTAAIARSVEEGRTVQVAP</sequence>
<dbReference type="PANTHER" id="PTHR43708">
    <property type="entry name" value="CONSERVED EXPRESSED OXIDOREDUCTASE (EUROFUNG)"/>
    <property type="match status" value="1"/>
</dbReference>
<organism evidence="3 4">
    <name type="scientific">Aciditerrimonas ferrireducens</name>
    <dbReference type="NCBI Taxonomy" id="667306"/>
    <lineage>
        <taxon>Bacteria</taxon>
        <taxon>Bacillati</taxon>
        <taxon>Actinomycetota</taxon>
        <taxon>Acidimicrobiia</taxon>
        <taxon>Acidimicrobiales</taxon>
        <taxon>Acidimicrobiaceae</taxon>
        <taxon>Aciditerrimonas</taxon>
    </lineage>
</organism>
<dbReference type="Gene3D" id="3.40.50.720">
    <property type="entry name" value="NAD(P)-binding Rossmann-like Domain"/>
    <property type="match status" value="1"/>
</dbReference>
<dbReference type="PANTHER" id="PTHR43708:SF4">
    <property type="entry name" value="OXIDOREDUCTASE YCEM-RELATED"/>
    <property type="match status" value="1"/>
</dbReference>
<accession>A0ABV6C1G3</accession>
<dbReference type="Gene3D" id="3.30.360.10">
    <property type="entry name" value="Dihydrodipicolinate Reductase, domain 2"/>
    <property type="match status" value="1"/>
</dbReference>
<dbReference type="SUPFAM" id="SSF55347">
    <property type="entry name" value="Glyceraldehyde-3-phosphate dehydrogenase-like, C-terminal domain"/>
    <property type="match status" value="1"/>
</dbReference>
<comment type="caution">
    <text evidence="3">The sequence shown here is derived from an EMBL/GenBank/DDBJ whole genome shotgun (WGS) entry which is preliminary data.</text>
</comment>
<dbReference type="InterPro" id="IPR036291">
    <property type="entry name" value="NAD(P)-bd_dom_sf"/>
</dbReference>
<dbReference type="InterPro" id="IPR055170">
    <property type="entry name" value="GFO_IDH_MocA-like_dom"/>
</dbReference>
<evidence type="ECO:0000313" key="4">
    <source>
        <dbReference type="Proteomes" id="UP001589788"/>
    </source>
</evidence>
<dbReference type="InterPro" id="IPR051317">
    <property type="entry name" value="Gfo/Idh/MocA_oxidoreduct"/>
</dbReference>
<feature type="domain" description="GFO/IDH/MocA-like oxidoreductase" evidence="2">
    <location>
        <begin position="136"/>
        <end position="253"/>
    </location>
</feature>
<protein>
    <submittedName>
        <fullName evidence="3">Gfo/Idh/MocA family protein</fullName>
    </submittedName>
</protein>
<reference evidence="3 4" key="1">
    <citation type="submission" date="2024-09" db="EMBL/GenBank/DDBJ databases">
        <authorList>
            <person name="Sun Q."/>
            <person name="Mori K."/>
        </authorList>
    </citation>
    <scope>NUCLEOTIDE SEQUENCE [LARGE SCALE GENOMIC DNA]</scope>
    <source>
        <strain evidence="3 4">JCM 15389</strain>
    </source>
</reference>
<evidence type="ECO:0000259" key="1">
    <source>
        <dbReference type="Pfam" id="PF01408"/>
    </source>
</evidence>
<evidence type="ECO:0000313" key="3">
    <source>
        <dbReference type="EMBL" id="MFC0080792.1"/>
    </source>
</evidence>
<proteinExistence type="predicted"/>
<dbReference type="SUPFAM" id="SSF51735">
    <property type="entry name" value="NAD(P)-binding Rossmann-fold domains"/>
    <property type="match status" value="1"/>
</dbReference>
<dbReference type="Proteomes" id="UP001589788">
    <property type="component" value="Unassembled WGS sequence"/>
</dbReference>
<dbReference type="Pfam" id="PF01408">
    <property type="entry name" value="GFO_IDH_MocA"/>
    <property type="match status" value="1"/>
</dbReference>
<dbReference type="InterPro" id="IPR000683">
    <property type="entry name" value="Gfo/Idh/MocA-like_OxRdtase_N"/>
</dbReference>
<keyword evidence="4" id="KW-1185">Reference proteome</keyword>